<name>A0A505DR95_9ACTN</name>
<dbReference type="RefSeq" id="WP_119098554.1">
    <property type="nucleotide sequence ID" value="NZ_QXMJ01000035.1"/>
</dbReference>
<dbReference type="AlphaFoldDB" id="A0A505DR95"/>
<dbReference type="Gene3D" id="3.40.309.10">
    <property type="entry name" value="Aldehyde Dehydrogenase, Chain A, domain 2"/>
    <property type="match status" value="1"/>
</dbReference>
<dbReference type="InterPro" id="IPR029510">
    <property type="entry name" value="Ald_DH_CS_GLU"/>
</dbReference>
<dbReference type="OrthoDB" id="6882680at2"/>
<organism evidence="6 7">
    <name type="scientific">Streptomyces sporangiiformans</name>
    <dbReference type="NCBI Taxonomy" id="2315329"/>
    <lineage>
        <taxon>Bacteria</taxon>
        <taxon>Bacillati</taxon>
        <taxon>Actinomycetota</taxon>
        <taxon>Actinomycetes</taxon>
        <taxon>Kitasatosporales</taxon>
        <taxon>Streptomycetaceae</taxon>
        <taxon>Streptomyces</taxon>
    </lineage>
</organism>
<dbReference type="PANTHER" id="PTHR11699">
    <property type="entry name" value="ALDEHYDE DEHYDROGENASE-RELATED"/>
    <property type="match status" value="1"/>
</dbReference>
<dbReference type="InterPro" id="IPR016162">
    <property type="entry name" value="Ald_DH_N"/>
</dbReference>
<feature type="domain" description="Aldehyde dehydrogenase" evidence="5">
    <location>
        <begin position="26"/>
        <end position="482"/>
    </location>
</feature>
<dbReference type="Proteomes" id="UP000317378">
    <property type="component" value="Unassembled WGS sequence"/>
</dbReference>
<evidence type="ECO:0000256" key="1">
    <source>
        <dbReference type="ARBA" id="ARBA00009986"/>
    </source>
</evidence>
<gene>
    <name evidence="6" type="ORF">FGD71_001710</name>
</gene>
<dbReference type="InterPro" id="IPR016161">
    <property type="entry name" value="Ald_DH/histidinol_DH"/>
</dbReference>
<protein>
    <submittedName>
        <fullName evidence="6">Aldehyde dehydrogenase family protein</fullName>
    </submittedName>
</protein>
<evidence type="ECO:0000256" key="2">
    <source>
        <dbReference type="ARBA" id="ARBA00023002"/>
    </source>
</evidence>
<dbReference type="InterPro" id="IPR015590">
    <property type="entry name" value="Aldehyde_DH_dom"/>
</dbReference>
<dbReference type="GO" id="GO:0016620">
    <property type="term" value="F:oxidoreductase activity, acting on the aldehyde or oxo group of donors, NAD or NADP as acceptor"/>
    <property type="evidence" value="ECO:0007669"/>
    <property type="project" value="InterPro"/>
</dbReference>
<sequence>MTTHQITAVERLMVIDGKDVGSAVDEWFERESPAHDVVVGRYPQARAADVDNAVRAARRAFDEGPWPRMSGAERAQLLYRVAELIRRDAEQLARTEVLESGKPISQARDEIEGSAGLWEYAATLARHSYGDAHNQLGEDVLALVVQEPVGVVGVITPWNFPLLIASQKLPFALAVGCTAVVKPSELTPGTTVHLTRLLLEAGIPEGVVNTVTGAGETGSALTSHPGIDLISFTGSTAVGRLVARTAGEQLKRVELELGGKNPQIVLPDADLDAALDAIVFGIYFNAGECCNSGSRVLVHRVIAEELQTAVVERSRQVPVGDPLDETTKVGAIVNQQQLDTIERYVGEGNADGAQLLLGGDRLSLPTGTGRFYQPTVFTGVTPEMSIAREEIFGPVLSLIAFDDLDDAIRIANSTMYGLSAGIWTRNIDAALTAARGIRAGTVWVNRWMDGYPELPFGGYGASGLGRELGRQALTAFTETKTIQLQVGPRTARWLPEEA</sequence>
<dbReference type="Gene3D" id="3.40.605.10">
    <property type="entry name" value="Aldehyde Dehydrogenase, Chain A, domain 1"/>
    <property type="match status" value="1"/>
</dbReference>
<dbReference type="FunFam" id="3.40.309.10:FF:000012">
    <property type="entry name" value="Betaine aldehyde dehydrogenase"/>
    <property type="match status" value="1"/>
</dbReference>
<evidence type="ECO:0000256" key="4">
    <source>
        <dbReference type="RuleBase" id="RU003345"/>
    </source>
</evidence>
<accession>A0A505DR95</accession>
<reference evidence="6 7" key="1">
    <citation type="submission" date="2019-06" db="EMBL/GenBank/DDBJ databases">
        <title>Streptomyces sporangiiformans sp. nov., a novel actinomycete isolated from soil in Mount Song.</title>
        <authorList>
            <person name="Han L."/>
        </authorList>
    </citation>
    <scope>NUCLEOTIDE SEQUENCE [LARGE SCALE GENOMIC DNA]</scope>
    <source>
        <strain evidence="6 7">NEAU-SSA 1</strain>
    </source>
</reference>
<dbReference type="SUPFAM" id="SSF53720">
    <property type="entry name" value="ALDH-like"/>
    <property type="match status" value="1"/>
</dbReference>
<feature type="active site" evidence="3">
    <location>
        <position position="256"/>
    </location>
</feature>
<dbReference type="FunFam" id="3.40.605.10:FF:000007">
    <property type="entry name" value="NAD/NADP-dependent betaine aldehyde dehydrogenase"/>
    <property type="match status" value="1"/>
</dbReference>
<keyword evidence="7" id="KW-1185">Reference proteome</keyword>
<proteinExistence type="inferred from homology"/>
<evidence type="ECO:0000256" key="3">
    <source>
        <dbReference type="PROSITE-ProRule" id="PRU10007"/>
    </source>
</evidence>
<comment type="caution">
    <text evidence="6">The sequence shown here is derived from an EMBL/GenBank/DDBJ whole genome shotgun (WGS) entry which is preliminary data.</text>
</comment>
<keyword evidence="2 4" id="KW-0560">Oxidoreductase</keyword>
<evidence type="ECO:0000313" key="7">
    <source>
        <dbReference type="Proteomes" id="UP000317378"/>
    </source>
</evidence>
<evidence type="ECO:0000313" key="6">
    <source>
        <dbReference type="EMBL" id="TPQ23826.1"/>
    </source>
</evidence>
<dbReference type="EMBL" id="VCHX02000035">
    <property type="protein sequence ID" value="TPQ23826.1"/>
    <property type="molecule type" value="Genomic_DNA"/>
</dbReference>
<dbReference type="PROSITE" id="PS00687">
    <property type="entry name" value="ALDEHYDE_DEHYDR_GLU"/>
    <property type="match status" value="1"/>
</dbReference>
<dbReference type="InterPro" id="IPR016163">
    <property type="entry name" value="Ald_DH_C"/>
</dbReference>
<dbReference type="Pfam" id="PF00171">
    <property type="entry name" value="Aldedh"/>
    <property type="match status" value="1"/>
</dbReference>
<comment type="similarity">
    <text evidence="1 4">Belongs to the aldehyde dehydrogenase family.</text>
</comment>
<evidence type="ECO:0000259" key="5">
    <source>
        <dbReference type="Pfam" id="PF00171"/>
    </source>
</evidence>